<sequence>MGASRGLTLWILMRNWQCWRLTMAKKSKIPASYFSHRWSARNCFQVSKFCSSKHSALTIHPLMTFLSATKLFIHLFVKFLFLTRIAAIPINPDIISSGLNLAIRDLSHVPLEAIISVPYPGTIPVATQNTIVTMVQAVTPYVVADVMGSFGEAFPMIKSSIKGETVPALSGRMLDSNAEMKSRCKAASKELFIFELSFTGQFKDKEGKLKAWVWPDTGSCIGYVHLGQGKSTFKDGTTHYTGNITQYMTEESGESGHVLTLLEGEKQVKLQSHTEPHPPGSPTSEYSTPESLAEGSTPTPEPVAKMPSRFASVKAKVNSWQTRLRDENPNPTPHKE</sequence>
<evidence type="ECO:0000256" key="1">
    <source>
        <dbReference type="SAM" id="MobiDB-lite"/>
    </source>
</evidence>
<feature type="signal peptide" evidence="2">
    <location>
        <begin position="1"/>
        <end position="24"/>
    </location>
</feature>
<organism evidence="3 4">
    <name type="scientific">Lentinula aciculospora</name>
    <dbReference type="NCBI Taxonomy" id="153920"/>
    <lineage>
        <taxon>Eukaryota</taxon>
        <taxon>Fungi</taxon>
        <taxon>Dikarya</taxon>
        <taxon>Basidiomycota</taxon>
        <taxon>Agaricomycotina</taxon>
        <taxon>Agaricomycetes</taxon>
        <taxon>Agaricomycetidae</taxon>
        <taxon>Agaricales</taxon>
        <taxon>Marasmiineae</taxon>
        <taxon>Omphalotaceae</taxon>
        <taxon>Lentinula</taxon>
    </lineage>
</organism>
<accession>A0A9W9DML2</accession>
<dbReference type="AlphaFoldDB" id="A0A9W9DML2"/>
<dbReference type="EMBL" id="JAOTPV010000010">
    <property type="protein sequence ID" value="KAJ4477392.1"/>
    <property type="molecule type" value="Genomic_DNA"/>
</dbReference>
<keyword evidence="2" id="KW-0732">Signal</keyword>
<feature type="compositionally biased region" description="Polar residues" evidence="1">
    <location>
        <begin position="282"/>
        <end position="298"/>
    </location>
</feature>
<evidence type="ECO:0000256" key="2">
    <source>
        <dbReference type="SAM" id="SignalP"/>
    </source>
</evidence>
<dbReference type="Proteomes" id="UP001150266">
    <property type="component" value="Unassembled WGS sequence"/>
</dbReference>
<feature type="compositionally biased region" description="Basic and acidic residues" evidence="1">
    <location>
        <begin position="323"/>
        <end position="336"/>
    </location>
</feature>
<comment type="caution">
    <text evidence="3">The sequence shown here is derived from an EMBL/GenBank/DDBJ whole genome shotgun (WGS) entry which is preliminary data.</text>
</comment>
<feature type="chain" id="PRO_5040913571" evidence="2">
    <location>
        <begin position="25"/>
        <end position="336"/>
    </location>
</feature>
<proteinExistence type="predicted"/>
<reference evidence="3" key="1">
    <citation type="submission" date="2022-08" db="EMBL/GenBank/DDBJ databases">
        <title>A Global Phylogenomic Analysis of the Shiitake Genus Lentinula.</title>
        <authorList>
            <consortium name="DOE Joint Genome Institute"/>
            <person name="Sierra-Patev S."/>
            <person name="Min B."/>
            <person name="Naranjo-Ortiz M."/>
            <person name="Looney B."/>
            <person name="Konkel Z."/>
            <person name="Slot J.C."/>
            <person name="Sakamoto Y."/>
            <person name="Steenwyk J.L."/>
            <person name="Rokas A."/>
            <person name="Carro J."/>
            <person name="Camarero S."/>
            <person name="Ferreira P."/>
            <person name="Molpeceres G."/>
            <person name="Ruiz-Duenas F.J."/>
            <person name="Serrano A."/>
            <person name="Henrissat B."/>
            <person name="Drula E."/>
            <person name="Hughes K.W."/>
            <person name="Mata J.L."/>
            <person name="Ishikawa N.K."/>
            <person name="Vargas-Isla R."/>
            <person name="Ushijima S."/>
            <person name="Smith C.A."/>
            <person name="Ahrendt S."/>
            <person name="Andreopoulos W."/>
            <person name="He G."/>
            <person name="Labutti K."/>
            <person name="Lipzen A."/>
            <person name="Ng V."/>
            <person name="Riley R."/>
            <person name="Sandor L."/>
            <person name="Barry K."/>
            <person name="Martinez A.T."/>
            <person name="Xiao Y."/>
            <person name="Gibbons J.G."/>
            <person name="Terashima K."/>
            <person name="Grigoriev I.V."/>
            <person name="Hibbett D.S."/>
        </authorList>
    </citation>
    <scope>NUCLEOTIDE SEQUENCE</scope>
    <source>
        <strain evidence="3">JLM2183</strain>
    </source>
</reference>
<protein>
    <submittedName>
        <fullName evidence="3">Uncharacterized protein</fullName>
    </submittedName>
</protein>
<name>A0A9W9DML2_9AGAR</name>
<evidence type="ECO:0000313" key="4">
    <source>
        <dbReference type="Proteomes" id="UP001150266"/>
    </source>
</evidence>
<feature type="region of interest" description="Disordered" evidence="1">
    <location>
        <begin position="269"/>
        <end position="336"/>
    </location>
</feature>
<evidence type="ECO:0000313" key="3">
    <source>
        <dbReference type="EMBL" id="KAJ4477392.1"/>
    </source>
</evidence>
<keyword evidence="4" id="KW-1185">Reference proteome</keyword>
<gene>
    <name evidence="3" type="ORF">J3R30DRAFT_215908</name>
</gene>